<evidence type="ECO:0000256" key="6">
    <source>
        <dbReference type="SAM" id="Phobius"/>
    </source>
</evidence>
<feature type="transmembrane region" description="Helical" evidence="6">
    <location>
        <begin position="253"/>
        <end position="276"/>
    </location>
</feature>
<reference evidence="8" key="1">
    <citation type="submission" date="2021-02" db="EMBL/GenBank/DDBJ databases">
        <authorList>
            <person name="Dougan E. K."/>
            <person name="Rhodes N."/>
            <person name="Thang M."/>
            <person name="Chan C."/>
        </authorList>
    </citation>
    <scope>NUCLEOTIDE SEQUENCE</scope>
</reference>
<accession>A0A813HS83</accession>
<dbReference type="OrthoDB" id="433512at2759"/>
<keyword evidence="3 6" id="KW-1133">Transmembrane helix</keyword>
<dbReference type="GO" id="GO:0022857">
    <property type="term" value="F:transmembrane transporter activity"/>
    <property type="evidence" value="ECO:0007669"/>
    <property type="project" value="InterPro"/>
</dbReference>
<evidence type="ECO:0000256" key="5">
    <source>
        <dbReference type="SAM" id="MobiDB-lite"/>
    </source>
</evidence>
<feature type="region of interest" description="Disordered" evidence="5">
    <location>
        <begin position="438"/>
        <end position="464"/>
    </location>
</feature>
<dbReference type="OMA" id="HWTLKAN"/>
<dbReference type="InterPro" id="IPR020846">
    <property type="entry name" value="MFS_dom"/>
</dbReference>
<feature type="transmembrane region" description="Helical" evidence="6">
    <location>
        <begin position="162"/>
        <end position="182"/>
    </location>
</feature>
<evidence type="ECO:0000313" key="9">
    <source>
        <dbReference type="Proteomes" id="UP000654075"/>
    </source>
</evidence>
<proteinExistence type="predicted"/>
<evidence type="ECO:0000256" key="2">
    <source>
        <dbReference type="ARBA" id="ARBA00022692"/>
    </source>
</evidence>
<comment type="caution">
    <text evidence="8">The sequence shown here is derived from an EMBL/GenBank/DDBJ whole genome shotgun (WGS) entry which is preliminary data.</text>
</comment>
<feature type="transmembrane region" description="Helical" evidence="6">
    <location>
        <begin position="341"/>
        <end position="358"/>
    </location>
</feature>
<feature type="transmembrane region" description="Helical" evidence="6">
    <location>
        <begin position="288"/>
        <end position="307"/>
    </location>
</feature>
<dbReference type="GO" id="GO:0016020">
    <property type="term" value="C:membrane"/>
    <property type="evidence" value="ECO:0007669"/>
    <property type="project" value="UniProtKB-SubCell"/>
</dbReference>
<gene>
    <name evidence="8" type="ORF">PGLA1383_LOCUS55426</name>
</gene>
<dbReference type="InterPro" id="IPR011701">
    <property type="entry name" value="MFS"/>
</dbReference>
<dbReference type="AlphaFoldDB" id="A0A813HS83"/>
<dbReference type="PANTHER" id="PTHR24064">
    <property type="entry name" value="SOLUTE CARRIER FAMILY 22 MEMBER"/>
    <property type="match status" value="1"/>
</dbReference>
<dbReference type="PROSITE" id="PS50850">
    <property type="entry name" value="MFS"/>
    <property type="match status" value="1"/>
</dbReference>
<protein>
    <recommendedName>
        <fullName evidence="7">Major facilitator superfamily (MFS) profile domain-containing protein</fullName>
    </recommendedName>
</protein>
<dbReference type="Gene3D" id="1.20.1250.20">
    <property type="entry name" value="MFS general substrate transporter like domains"/>
    <property type="match status" value="1"/>
</dbReference>
<dbReference type="InterPro" id="IPR036259">
    <property type="entry name" value="MFS_trans_sf"/>
</dbReference>
<evidence type="ECO:0000259" key="7">
    <source>
        <dbReference type="PROSITE" id="PS50850"/>
    </source>
</evidence>
<feature type="transmembrane region" description="Helical" evidence="6">
    <location>
        <begin position="194"/>
        <end position="213"/>
    </location>
</feature>
<feature type="domain" description="Major facilitator superfamily (MFS) profile" evidence="7">
    <location>
        <begin position="1"/>
        <end position="432"/>
    </location>
</feature>
<evidence type="ECO:0000256" key="1">
    <source>
        <dbReference type="ARBA" id="ARBA00004141"/>
    </source>
</evidence>
<feature type="transmembrane region" description="Helical" evidence="6">
    <location>
        <begin position="313"/>
        <end position="336"/>
    </location>
</feature>
<dbReference type="SUPFAM" id="SSF103473">
    <property type="entry name" value="MFS general substrate transporter"/>
    <property type="match status" value="1"/>
</dbReference>
<feature type="transmembrane region" description="Helical" evidence="6">
    <location>
        <begin position="404"/>
        <end position="428"/>
    </location>
</feature>
<dbReference type="Pfam" id="PF07690">
    <property type="entry name" value="MFS_1"/>
    <property type="match status" value="1"/>
</dbReference>
<feature type="transmembrane region" description="Helical" evidence="6">
    <location>
        <begin position="378"/>
        <end position="397"/>
    </location>
</feature>
<feature type="transmembrane region" description="Helical" evidence="6">
    <location>
        <begin position="92"/>
        <end position="112"/>
    </location>
</feature>
<evidence type="ECO:0000256" key="3">
    <source>
        <dbReference type="ARBA" id="ARBA00022989"/>
    </source>
</evidence>
<comment type="subcellular location">
    <subcellularLocation>
        <location evidence="1">Membrane</location>
        <topology evidence="1">Multi-pass membrane protein</topology>
    </subcellularLocation>
</comment>
<evidence type="ECO:0000256" key="4">
    <source>
        <dbReference type="ARBA" id="ARBA00023136"/>
    </source>
</evidence>
<keyword evidence="2 6" id="KW-0812">Transmembrane</keyword>
<organism evidence="8 9">
    <name type="scientific">Polarella glacialis</name>
    <name type="common">Dinoflagellate</name>
    <dbReference type="NCBI Taxonomy" id="89957"/>
    <lineage>
        <taxon>Eukaryota</taxon>
        <taxon>Sar</taxon>
        <taxon>Alveolata</taxon>
        <taxon>Dinophyceae</taxon>
        <taxon>Suessiales</taxon>
        <taxon>Suessiaceae</taxon>
        <taxon>Polarella</taxon>
    </lineage>
</organism>
<dbReference type="Proteomes" id="UP000654075">
    <property type="component" value="Unassembled WGS sequence"/>
</dbReference>
<evidence type="ECO:0000313" key="8">
    <source>
        <dbReference type="EMBL" id="CAE8640602.1"/>
    </source>
</evidence>
<feature type="non-terminal residue" evidence="8">
    <location>
        <position position="464"/>
    </location>
</feature>
<name>A0A813HS83_POLGL</name>
<dbReference type="EMBL" id="CAJNNV010032647">
    <property type="protein sequence ID" value="CAE8640602.1"/>
    <property type="molecule type" value="Genomic_DNA"/>
</dbReference>
<keyword evidence="9" id="KW-1185">Reference proteome</keyword>
<sequence>VDSEDGAGASKSTNKGFVPAVSNFSIQYNYACASIATAVMLSHRDHTGEGVLPDFPEPQWVKEIMLSVVFIGSVVGMLTMGYLGDLIGIQRALVLTNALTVLGALASALLSWGDPSTVWSVITVSRFVLGMGVGGNYPLSAAKAAECCPSVSEAVAKASKAFFWQGPGSCTPYLLGIVLLFALPESEGVTSWQFRILLGAGALPALLVLWATMQEEAEDAPEEGQSEVKKKNRSEALRDPDHWWTLIGTAGTWFFFDVAFYGTVIFSPTILAHIFGPGASLMDICLKASFLGGLAIVGTLTGIRALSSVGPKALSVGGLTLAALIFSALLAVVHLLPDCKYLMFALLCSLYFVLYAFPNLATYVQPVVSFPPEVRSTFHGLSSAAAKLGAMAGALLFPIVDRHLGLSAVLAIQAVVCASGALVAYIFLESQEGEDNVSEDVKSSWSNLPQEGDDVELPWVADKT</sequence>
<feature type="transmembrane region" description="Helical" evidence="6">
    <location>
        <begin position="64"/>
        <end position="83"/>
    </location>
</feature>
<keyword evidence="4 6" id="KW-0472">Membrane</keyword>